<evidence type="ECO:0000256" key="1">
    <source>
        <dbReference type="SAM" id="MobiDB-lite"/>
    </source>
</evidence>
<comment type="caution">
    <text evidence="2">The sequence shown here is derived from an EMBL/GenBank/DDBJ whole genome shotgun (WGS) entry which is preliminary data.</text>
</comment>
<name>A0A811VBV3_CERCA</name>
<feature type="compositionally biased region" description="Basic and acidic residues" evidence="1">
    <location>
        <begin position="1"/>
        <end position="18"/>
    </location>
</feature>
<feature type="region of interest" description="Disordered" evidence="1">
    <location>
        <begin position="75"/>
        <end position="99"/>
    </location>
</feature>
<keyword evidence="3" id="KW-1185">Reference proteome</keyword>
<protein>
    <submittedName>
        <fullName evidence="2">(Mediterranean fruit fly) hypothetical protein</fullName>
    </submittedName>
</protein>
<dbReference type="Proteomes" id="UP000606786">
    <property type="component" value="Unassembled WGS sequence"/>
</dbReference>
<proteinExistence type="predicted"/>
<sequence length="124" mass="13496">MKELEKERAGAKDKESKSNRGRKARFPSTIQENCPTLPGGSGGKTPSGSITAGNRNNKVVVTMMEGGGLPIIATSKAERSKNKDSTASSAADGTRSNRSRMFQLPTLKIPKNYFKRMQTIFVIY</sequence>
<dbReference type="AlphaFoldDB" id="A0A811VBV3"/>
<accession>A0A811VBV3</accession>
<feature type="region of interest" description="Disordered" evidence="1">
    <location>
        <begin position="1"/>
        <end position="55"/>
    </location>
</feature>
<organism evidence="2 3">
    <name type="scientific">Ceratitis capitata</name>
    <name type="common">Mediterranean fruit fly</name>
    <name type="synonym">Tephritis capitata</name>
    <dbReference type="NCBI Taxonomy" id="7213"/>
    <lineage>
        <taxon>Eukaryota</taxon>
        <taxon>Metazoa</taxon>
        <taxon>Ecdysozoa</taxon>
        <taxon>Arthropoda</taxon>
        <taxon>Hexapoda</taxon>
        <taxon>Insecta</taxon>
        <taxon>Pterygota</taxon>
        <taxon>Neoptera</taxon>
        <taxon>Endopterygota</taxon>
        <taxon>Diptera</taxon>
        <taxon>Brachycera</taxon>
        <taxon>Muscomorpha</taxon>
        <taxon>Tephritoidea</taxon>
        <taxon>Tephritidae</taxon>
        <taxon>Ceratitis</taxon>
        <taxon>Ceratitis</taxon>
    </lineage>
</organism>
<gene>
    <name evidence="2" type="ORF">CCAP1982_LOCUS20541</name>
</gene>
<feature type="compositionally biased region" description="Polar residues" evidence="1">
    <location>
        <begin position="85"/>
        <end position="99"/>
    </location>
</feature>
<dbReference type="EMBL" id="CAJHJT010000056">
    <property type="protein sequence ID" value="CAD7012461.1"/>
    <property type="molecule type" value="Genomic_DNA"/>
</dbReference>
<reference evidence="2" key="1">
    <citation type="submission" date="2020-11" db="EMBL/GenBank/DDBJ databases">
        <authorList>
            <person name="Whitehead M."/>
        </authorList>
    </citation>
    <scope>NUCLEOTIDE SEQUENCE</scope>
    <source>
        <strain evidence="2">EGII</strain>
    </source>
</reference>
<evidence type="ECO:0000313" key="3">
    <source>
        <dbReference type="Proteomes" id="UP000606786"/>
    </source>
</evidence>
<evidence type="ECO:0000313" key="2">
    <source>
        <dbReference type="EMBL" id="CAD7012461.1"/>
    </source>
</evidence>